<accession>A0A421AXC5</accession>
<organism evidence="1 2">
    <name type="scientific">Actinokineospora cianjurensis</name>
    <dbReference type="NCBI Taxonomy" id="585224"/>
    <lineage>
        <taxon>Bacteria</taxon>
        <taxon>Bacillati</taxon>
        <taxon>Actinomycetota</taxon>
        <taxon>Actinomycetes</taxon>
        <taxon>Pseudonocardiales</taxon>
        <taxon>Pseudonocardiaceae</taxon>
        <taxon>Actinokineospora</taxon>
    </lineage>
</organism>
<keyword evidence="2" id="KW-1185">Reference proteome</keyword>
<gene>
    <name evidence="1" type="ORF">CLV68_5525</name>
</gene>
<protein>
    <submittedName>
        <fullName evidence="1">Uncharacterized protein</fullName>
    </submittedName>
</protein>
<name>A0A421AXC5_9PSEU</name>
<comment type="caution">
    <text evidence="1">The sequence shown here is derived from an EMBL/GenBank/DDBJ whole genome shotgun (WGS) entry which is preliminary data.</text>
</comment>
<dbReference type="RefSeq" id="WP_170224615.1">
    <property type="nucleotide sequence ID" value="NZ_RCDD01000006.1"/>
</dbReference>
<reference evidence="1 2" key="1">
    <citation type="submission" date="2018-10" db="EMBL/GenBank/DDBJ databases">
        <title>Genomic Encyclopedia of Archaeal and Bacterial Type Strains, Phase II (KMG-II): from individual species to whole genera.</title>
        <authorList>
            <person name="Goeker M."/>
        </authorList>
    </citation>
    <scope>NUCLEOTIDE SEQUENCE [LARGE SCALE GENOMIC DNA]</scope>
    <source>
        <strain evidence="1 2">DSM 45657</strain>
    </source>
</reference>
<dbReference type="AlphaFoldDB" id="A0A421AXC5"/>
<dbReference type="Proteomes" id="UP000282454">
    <property type="component" value="Unassembled WGS sequence"/>
</dbReference>
<evidence type="ECO:0000313" key="2">
    <source>
        <dbReference type="Proteomes" id="UP000282454"/>
    </source>
</evidence>
<dbReference type="EMBL" id="RCDD01000006">
    <property type="protein sequence ID" value="RLK54493.1"/>
    <property type="molecule type" value="Genomic_DNA"/>
</dbReference>
<proteinExistence type="predicted"/>
<sequence>MTAAMEVVLGLLAGALRRACHRAWVGPAAVITPQNIDTAADALARIERSLAGR</sequence>
<evidence type="ECO:0000313" key="1">
    <source>
        <dbReference type="EMBL" id="RLK54493.1"/>
    </source>
</evidence>